<keyword evidence="4" id="KW-0648">Protein biosynthesis</keyword>
<evidence type="ECO:0000313" key="4">
    <source>
        <dbReference type="EMBL" id="SEL99887.1"/>
    </source>
</evidence>
<dbReference type="Proteomes" id="UP000183894">
    <property type="component" value="Unassembled WGS sequence"/>
</dbReference>
<keyword evidence="1" id="KW-0805">Transcription regulation</keyword>
<dbReference type="InterPro" id="IPR000812">
    <property type="entry name" value="TFIIB"/>
</dbReference>
<protein>
    <submittedName>
        <fullName evidence="4">Transcription initiation factor TFIIB</fullName>
    </submittedName>
</protein>
<feature type="domain" description="Transcription factor TFIIB cyclin-like" evidence="3">
    <location>
        <begin position="87"/>
        <end position="166"/>
    </location>
</feature>
<keyword evidence="2" id="KW-0804">Transcription</keyword>
<dbReference type="Pfam" id="PF00382">
    <property type="entry name" value="TFIIB"/>
    <property type="match status" value="1"/>
</dbReference>
<evidence type="ECO:0000256" key="1">
    <source>
        <dbReference type="ARBA" id="ARBA00023015"/>
    </source>
</evidence>
<name>A0A1H7UTW9_HALLR</name>
<dbReference type="InterPro" id="IPR036915">
    <property type="entry name" value="Cyclin-like_sf"/>
</dbReference>
<dbReference type="CDD" id="cd00043">
    <property type="entry name" value="CYCLIN_SF"/>
    <property type="match status" value="1"/>
</dbReference>
<evidence type="ECO:0000313" key="5">
    <source>
        <dbReference type="Proteomes" id="UP000183894"/>
    </source>
</evidence>
<dbReference type="InterPro" id="IPR013150">
    <property type="entry name" value="TFIIB_cyclin"/>
</dbReference>
<dbReference type="PANTHER" id="PTHR11618:SF13">
    <property type="entry name" value="TRANSCRIPTION INITIATION FACTOR IIB"/>
    <property type="match status" value="1"/>
</dbReference>
<dbReference type="Gene3D" id="1.10.472.10">
    <property type="entry name" value="Cyclin-like"/>
    <property type="match status" value="2"/>
</dbReference>
<evidence type="ECO:0000256" key="2">
    <source>
        <dbReference type="ARBA" id="ARBA00023163"/>
    </source>
</evidence>
<reference evidence="4 5" key="1">
    <citation type="submission" date="2016-10" db="EMBL/GenBank/DDBJ databases">
        <authorList>
            <person name="de Groot N.N."/>
        </authorList>
    </citation>
    <scope>NUCLEOTIDE SEQUENCE [LARGE SCALE GENOMIC DNA]</scope>
    <source>
        <strain evidence="4 5">CDM_5</strain>
    </source>
</reference>
<keyword evidence="4" id="KW-0396">Initiation factor</keyword>
<dbReference type="GO" id="GO:0017025">
    <property type="term" value="F:TBP-class protein binding"/>
    <property type="evidence" value="ECO:0007669"/>
    <property type="project" value="InterPro"/>
</dbReference>
<gene>
    <name evidence="4" type="ORF">SAMN04488691_11417</name>
</gene>
<proteinExistence type="predicted"/>
<dbReference type="GO" id="GO:0070897">
    <property type="term" value="P:transcription preinitiation complex assembly"/>
    <property type="evidence" value="ECO:0007669"/>
    <property type="project" value="InterPro"/>
</dbReference>
<sequence length="268" mass="28932">MGTALGAEEETMRDAIRICGEVLRANYAYDSLNSVAGATVYLACTRQNEPISLPDIADVSRKSQKNIQHLGAKLMGELGIQPTPVEPDSYLEDGIEEFEFTAAQADDARTILERGKERNLHSGMAPTTVAGSVLYAVVKKYNLEIRQADVAELVNKTSVSIRNNYRDYLQLADDVTVEALAPQSVEEVFGLIQAKFDNNPAVYVQDAQHLVDNAEHISDAMSPAGIAGGAYLAVVKANGGDGDAKMVADTVGVTAHTIQKHAERFEHV</sequence>
<dbReference type="SUPFAM" id="SSF47954">
    <property type="entry name" value="Cyclin-like"/>
    <property type="match status" value="2"/>
</dbReference>
<dbReference type="PANTHER" id="PTHR11618">
    <property type="entry name" value="TRANSCRIPTION INITIATION FACTOR IIB-RELATED"/>
    <property type="match status" value="1"/>
</dbReference>
<dbReference type="AlphaFoldDB" id="A0A1H7UTW9"/>
<dbReference type="GO" id="GO:0097550">
    <property type="term" value="C:transcription preinitiation complex"/>
    <property type="evidence" value="ECO:0007669"/>
    <property type="project" value="TreeGrafter"/>
</dbReference>
<accession>A0A1H7UTW9</accession>
<dbReference type="PRINTS" id="PR00685">
    <property type="entry name" value="TIFACTORIIB"/>
</dbReference>
<organism evidence="4 5">
    <name type="scientific">Haloferax larsenii</name>
    <dbReference type="NCBI Taxonomy" id="302484"/>
    <lineage>
        <taxon>Archaea</taxon>
        <taxon>Methanobacteriati</taxon>
        <taxon>Methanobacteriota</taxon>
        <taxon>Stenosarchaea group</taxon>
        <taxon>Halobacteria</taxon>
        <taxon>Halobacteriales</taxon>
        <taxon>Haloferacaceae</taxon>
        <taxon>Haloferax</taxon>
    </lineage>
</organism>
<dbReference type="GO" id="GO:0003743">
    <property type="term" value="F:translation initiation factor activity"/>
    <property type="evidence" value="ECO:0007669"/>
    <property type="project" value="UniProtKB-KW"/>
</dbReference>
<dbReference type="EMBL" id="FOAD01000014">
    <property type="protein sequence ID" value="SEL99887.1"/>
    <property type="molecule type" value="Genomic_DNA"/>
</dbReference>
<evidence type="ECO:0000259" key="3">
    <source>
        <dbReference type="Pfam" id="PF00382"/>
    </source>
</evidence>